<evidence type="ECO:0000313" key="3">
    <source>
        <dbReference type="EMBL" id="MFA9950763.1"/>
    </source>
</evidence>
<name>A0ABV4UHM6_9RHOO</name>
<feature type="compositionally biased region" description="Basic and acidic residues" evidence="1">
    <location>
        <begin position="290"/>
        <end position="307"/>
    </location>
</feature>
<evidence type="ECO:0000256" key="2">
    <source>
        <dbReference type="SAM" id="SignalP"/>
    </source>
</evidence>
<evidence type="ECO:0000256" key="1">
    <source>
        <dbReference type="SAM" id="MobiDB-lite"/>
    </source>
</evidence>
<evidence type="ECO:0000313" key="4">
    <source>
        <dbReference type="Proteomes" id="UP001574673"/>
    </source>
</evidence>
<dbReference type="Proteomes" id="UP001574673">
    <property type="component" value="Unassembled WGS sequence"/>
</dbReference>
<reference evidence="4" key="1">
    <citation type="submission" date="2024-06" db="EMBL/GenBank/DDBJ databases">
        <title>Radixoralia hellwigii gen. nov., sp nov., isolated from a root canal in the human oral cavity.</title>
        <authorList>
            <person name="Bartsch S."/>
            <person name="Wittmer A."/>
            <person name="Schulz A.-K."/>
            <person name="Neumann-Schaal M."/>
            <person name="Wolf J."/>
            <person name="Gronow S."/>
            <person name="Tennert C."/>
            <person name="Haecker G."/>
            <person name="Cieplik F."/>
            <person name="Al-Ahmad A."/>
        </authorList>
    </citation>
    <scope>NUCLEOTIDE SEQUENCE [LARGE SCALE GENOMIC DNA]</scope>
    <source>
        <strain evidence="4">Wk13</strain>
    </source>
</reference>
<dbReference type="EMBL" id="JBEUWX010000002">
    <property type="protein sequence ID" value="MFA9950763.1"/>
    <property type="molecule type" value="Genomic_DNA"/>
</dbReference>
<dbReference type="InterPro" id="IPR025500">
    <property type="entry name" value="DUF4390"/>
</dbReference>
<feature type="signal peptide" evidence="2">
    <location>
        <begin position="1"/>
        <end position="40"/>
    </location>
</feature>
<gene>
    <name evidence="3" type="ORF">ABCS64_10605</name>
</gene>
<feature type="chain" id="PRO_5045533157" evidence="2">
    <location>
        <begin position="41"/>
        <end position="307"/>
    </location>
</feature>
<organism evidence="3 4">
    <name type="scientific">Dentiradicibacter hellwigii</name>
    <dbReference type="NCBI Taxonomy" id="3149053"/>
    <lineage>
        <taxon>Bacteria</taxon>
        <taxon>Pseudomonadati</taxon>
        <taxon>Pseudomonadota</taxon>
        <taxon>Betaproteobacteria</taxon>
        <taxon>Rhodocyclales</taxon>
        <taxon>Rhodocyclaceae</taxon>
        <taxon>Dentiradicibacter</taxon>
    </lineage>
</organism>
<feature type="compositionally biased region" description="Low complexity" evidence="1">
    <location>
        <begin position="258"/>
        <end position="277"/>
    </location>
</feature>
<proteinExistence type="predicted"/>
<dbReference type="RefSeq" id="WP_418891799.1">
    <property type="nucleotide sequence ID" value="NZ_JBEUWX010000002.1"/>
</dbReference>
<accession>A0ABV4UHM6</accession>
<feature type="compositionally biased region" description="Basic and acidic residues" evidence="1">
    <location>
        <begin position="238"/>
        <end position="247"/>
    </location>
</feature>
<sequence>MKPAEGGRQCRQQHRPRYWQSWLAVLILVWAMCLMPQAQAAGIAVFTPRIKADGEGYGLSADFMIDLPPRIEEVINRGIELHFVVDFELTRSRWYWFDARIAQRSRTYRLSYHALTRRYRLSTGGLHQGFATLNEALRVLARLRNWPVADQGDLSPDVVYLAALRMRLDLSQMPKTFQVSARAKSEWNLDSGWLRWHFQPPAADVAGAPAADAGPIQGGKAPIHADQAAGAAELVGEATKEPDKVQDKTLPADPPTDVPAVPAEADFAGAEAPADGARSPDLPPAPQQEQQEKQEAQETPKMRESAP</sequence>
<comment type="caution">
    <text evidence="3">The sequence shown here is derived from an EMBL/GenBank/DDBJ whole genome shotgun (WGS) entry which is preliminary data.</text>
</comment>
<feature type="region of interest" description="Disordered" evidence="1">
    <location>
        <begin position="237"/>
        <end position="307"/>
    </location>
</feature>
<keyword evidence="4" id="KW-1185">Reference proteome</keyword>
<dbReference type="Pfam" id="PF14334">
    <property type="entry name" value="DUF4390"/>
    <property type="match status" value="1"/>
</dbReference>
<protein>
    <submittedName>
        <fullName evidence="3">DUF4390 domain-containing protein</fullName>
    </submittedName>
</protein>
<keyword evidence="2" id="KW-0732">Signal</keyword>